<evidence type="ECO:0000256" key="1">
    <source>
        <dbReference type="ARBA" id="ARBA00022448"/>
    </source>
</evidence>
<dbReference type="GO" id="GO:0005524">
    <property type="term" value="F:ATP binding"/>
    <property type="evidence" value="ECO:0007669"/>
    <property type="project" value="UniProtKB-KW"/>
</dbReference>
<gene>
    <name evidence="5" type="ORF">MNBD_NITROSPINAE02-378</name>
</gene>
<organism evidence="5">
    <name type="scientific">hydrothermal vent metagenome</name>
    <dbReference type="NCBI Taxonomy" id="652676"/>
    <lineage>
        <taxon>unclassified sequences</taxon>
        <taxon>metagenomes</taxon>
        <taxon>ecological metagenomes</taxon>
    </lineage>
</organism>
<evidence type="ECO:0000313" key="5">
    <source>
        <dbReference type="EMBL" id="VAX22476.1"/>
    </source>
</evidence>
<dbReference type="CDD" id="cd03260">
    <property type="entry name" value="ABC_PstB_phosphate_transporter"/>
    <property type="match status" value="1"/>
</dbReference>
<dbReference type="EMBL" id="UOGE01000076">
    <property type="protein sequence ID" value="VAX22476.1"/>
    <property type="molecule type" value="Genomic_DNA"/>
</dbReference>
<keyword evidence="2" id="KW-0547">Nucleotide-binding</keyword>
<dbReference type="InterPro" id="IPR017871">
    <property type="entry name" value="ABC_transporter-like_CS"/>
</dbReference>
<dbReference type="PANTHER" id="PTHR43423:SF1">
    <property type="entry name" value="ABC TRANSPORTER I FAMILY MEMBER 17"/>
    <property type="match status" value="1"/>
</dbReference>
<dbReference type="InterPro" id="IPR005670">
    <property type="entry name" value="PstB-like"/>
</dbReference>
<keyword evidence="3 5" id="KW-0067">ATP-binding</keyword>
<dbReference type="NCBIfam" id="TIGR00972">
    <property type="entry name" value="3a0107s01c2"/>
    <property type="match status" value="1"/>
</dbReference>
<dbReference type="GO" id="GO:0016887">
    <property type="term" value="F:ATP hydrolysis activity"/>
    <property type="evidence" value="ECO:0007669"/>
    <property type="project" value="InterPro"/>
</dbReference>
<dbReference type="Gene3D" id="3.40.50.300">
    <property type="entry name" value="P-loop containing nucleotide triphosphate hydrolases"/>
    <property type="match status" value="1"/>
</dbReference>
<name>A0A3B1BVW7_9ZZZZ</name>
<dbReference type="GO" id="GO:0005315">
    <property type="term" value="F:phosphate transmembrane transporter activity"/>
    <property type="evidence" value="ECO:0007669"/>
    <property type="project" value="InterPro"/>
</dbReference>
<accession>A0A3B1BVW7</accession>
<evidence type="ECO:0000256" key="3">
    <source>
        <dbReference type="ARBA" id="ARBA00022840"/>
    </source>
</evidence>
<reference evidence="5" key="1">
    <citation type="submission" date="2018-06" db="EMBL/GenBank/DDBJ databases">
        <authorList>
            <person name="Zhirakovskaya E."/>
        </authorList>
    </citation>
    <scope>NUCLEOTIDE SEQUENCE</scope>
</reference>
<dbReference type="GO" id="GO:0016020">
    <property type="term" value="C:membrane"/>
    <property type="evidence" value="ECO:0007669"/>
    <property type="project" value="InterPro"/>
</dbReference>
<dbReference type="InterPro" id="IPR003439">
    <property type="entry name" value="ABC_transporter-like_ATP-bd"/>
</dbReference>
<dbReference type="PROSITE" id="PS00211">
    <property type="entry name" value="ABC_TRANSPORTER_1"/>
    <property type="match status" value="1"/>
</dbReference>
<dbReference type="InterPro" id="IPR027417">
    <property type="entry name" value="P-loop_NTPase"/>
</dbReference>
<dbReference type="GO" id="GO:0035435">
    <property type="term" value="P:phosphate ion transmembrane transport"/>
    <property type="evidence" value="ECO:0007669"/>
    <property type="project" value="InterPro"/>
</dbReference>
<dbReference type="PROSITE" id="PS50893">
    <property type="entry name" value="ABC_TRANSPORTER_2"/>
    <property type="match status" value="1"/>
</dbReference>
<evidence type="ECO:0000259" key="4">
    <source>
        <dbReference type="PROSITE" id="PS50893"/>
    </source>
</evidence>
<dbReference type="Pfam" id="PF00005">
    <property type="entry name" value="ABC_tran"/>
    <property type="match status" value="1"/>
</dbReference>
<feature type="domain" description="ABC transporter" evidence="4">
    <location>
        <begin position="20"/>
        <end position="260"/>
    </location>
</feature>
<dbReference type="PANTHER" id="PTHR43423">
    <property type="entry name" value="ABC TRANSPORTER I FAMILY MEMBER 17"/>
    <property type="match status" value="1"/>
</dbReference>
<dbReference type="SUPFAM" id="SSF52540">
    <property type="entry name" value="P-loop containing nucleoside triphosphate hydrolases"/>
    <property type="match status" value="1"/>
</dbReference>
<dbReference type="AlphaFoldDB" id="A0A3B1BVW7"/>
<dbReference type="SMART" id="SM00382">
    <property type="entry name" value="AAA"/>
    <property type="match status" value="1"/>
</dbReference>
<protein>
    <submittedName>
        <fullName evidence="5">Phosphate transport ATP-binding protein PstB (TC 3.A.1.7.1)</fullName>
    </submittedName>
</protein>
<dbReference type="InterPro" id="IPR003593">
    <property type="entry name" value="AAA+_ATPase"/>
</dbReference>
<sequence length="265" mass="29629">MEKTLKKNERDRPKTGSAVLEAQNVDIAYGDNLAVSDVSLSILRNTITAIIGPSGCGKSTLLRAFNRMNDFIPEAVMNGNITYMGQDLYSDSIDPVEVRRKIGMVFQKPNPFPKSIFDNVAWGPSINGSKSNLQHIVESSLKKAALWDEIKDRRLYDSALNLSGGQQQRLCIARALALEPDVILMDEPCSALDPVSTARIEDLMFELRERYTIVIVTHNMQQAARVSQYTAFMENGSLVEFGETNQIFTKPQNKRTEDYVTGRFG</sequence>
<proteinExistence type="predicted"/>
<keyword evidence="1" id="KW-0813">Transport</keyword>
<evidence type="ECO:0000256" key="2">
    <source>
        <dbReference type="ARBA" id="ARBA00022741"/>
    </source>
</evidence>